<protein>
    <submittedName>
        <fullName evidence="1">Uncharacterized protein</fullName>
    </submittedName>
</protein>
<proteinExistence type="predicted"/>
<gene>
    <name evidence="1" type="ORF">GcLGCM259_2594</name>
</gene>
<sequence>MSPFSGNSPVNARVRELLGSREGRQYLESNEWIHGMPILVTQPFQPLEEALALTARYDGSVLLAVLGKNDDALRMLHISRSCADLQPVEATPQDMVVWDLVEQATRSCLVTFRISHWSSSAVAHVLPPFSVQGCERRGFYRHELVSTRVDPCVN</sequence>
<evidence type="ECO:0000313" key="1">
    <source>
        <dbReference type="EMBL" id="QCY48301.1"/>
    </source>
</evidence>
<reference evidence="1 2" key="1">
    <citation type="submission" date="2018-12" db="EMBL/GenBank/DDBJ databases">
        <title>Complete Genome Sequence of Glutamicibacter creatinolyticus strain LGCM259,isolated from an abscess of a 12-year-old mare in Italy.</title>
        <authorList>
            <person name="Santos R.G."/>
            <person name="Silva A.L."/>
            <person name="Seyffert N."/>
            <person name="Castro T.L.P."/>
            <person name="Attili A.R."/>
            <person name="Rifici C."/>
            <person name="Mazzullo G."/>
            <person name="Brenig B."/>
            <person name="Venanzi F."/>
            <person name="Azevedo V."/>
        </authorList>
    </citation>
    <scope>NUCLEOTIDE SEQUENCE [LARGE SCALE GENOMIC DNA]</scope>
    <source>
        <strain evidence="1 2">LGCM 259</strain>
    </source>
</reference>
<organism evidence="1 2">
    <name type="scientific">Glutamicibacter creatinolyticus</name>
    <dbReference type="NCBI Taxonomy" id="162496"/>
    <lineage>
        <taxon>Bacteria</taxon>
        <taxon>Bacillati</taxon>
        <taxon>Actinomycetota</taxon>
        <taxon>Actinomycetes</taxon>
        <taxon>Micrococcales</taxon>
        <taxon>Micrococcaceae</taxon>
        <taxon>Glutamicibacter</taxon>
    </lineage>
</organism>
<accession>A0A5B7WW70</accession>
<name>A0A5B7WW70_9MICC</name>
<keyword evidence="2" id="KW-1185">Reference proteome</keyword>
<dbReference type="RefSeq" id="WP_138926903.1">
    <property type="nucleotide sequence ID" value="NZ_CP034412.1"/>
</dbReference>
<dbReference type="Proteomes" id="UP000307000">
    <property type="component" value="Chromosome"/>
</dbReference>
<dbReference type="EMBL" id="CP034412">
    <property type="protein sequence ID" value="QCY48301.1"/>
    <property type="molecule type" value="Genomic_DNA"/>
</dbReference>
<dbReference type="AlphaFoldDB" id="A0A5B7WW70"/>
<evidence type="ECO:0000313" key="2">
    <source>
        <dbReference type="Proteomes" id="UP000307000"/>
    </source>
</evidence>
<dbReference type="KEGG" id="gcr:GcLGCM259_2594"/>